<comment type="caution">
    <text evidence="10">The sequence shown here is derived from an EMBL/GenBank/DDBJ whole genome shotgun (WGS) entry which is preliminary data.</text>
</comment>
<dbReference type="Proteomes" id="UP000597762">
    <property type="component" value="Unassembled WGS sequence"/>
</dbReference>
<evidence type="ECO:0000313" key="11">
    <source>
        <dbReference type="Proteomes" id="UP000597762"/>
    </source>
</evidence>
<keyword evidence="5 10" id="KW-0456">Lyase</keyword>
<evidence type="ECO:0000256" key="8">
    <source>
        <dbReference type="ARBA" id="ARBA00049406"/>
    </source>
</evidence>
<comment type="cofactor">
    <cofactor evidence="1">
        <name>pyridoxal 5'-phosphate</name>
        <dbReference type="ChEBI" id="CHEBI:597326"/>
    </cofactor>
</comment>
<keyword evidence="11" id="KW-1185">Reference proteome</keyword>
<dbReference type="EC" id="4.3.1.17" evidence="3"/>
<dbReference type="PANTHER" id="PTHR48078:SF2">
    <property type="entry name" value="CATABOLIC L-SERINE_THREONINE DEHYDRATASE"/>
    <property type="match status" value="1"/>
</dbReference>
<accession>A0A812EUM0</accession>
<sequence length="172" mass="18332">MEAAEQLDKKPDVIIVCVGGGGLLIGIVEGMKKVGWEDVPVIAMETKGADCYNKAIEKGSLVTLPGITSIAKCLGALTAAETALEVYKKFNIISVVVEDKEAINACLQFLADERMMVEPSCGATLAAIYSDVIKKLQKEEKLGCIKSALVIVCGGKLVSLDLLQAWKKQFGL</sequence>
<feature type="domain" description="Tryptophan synthase beta chain-like PALP" evidence="9">
    <location>
        <begin position="2"/>
        <end position="154"/>
    </location>
</feature>
<dbReference type="Gene3D" id="3.40.50.1100">
    <property type="match status" value="1"/>
</dbReference>
<evidence type="ECO:0000256" key="3">
    <source>
        <dbReference type="ARBA" id="ARBA00012093"/>
    </source>
</evidence>
<reference evidence="10" key="1">
    <citation type="submission" date="2021-01" db="EMBL/GenBank/DDBJ databases">
        <authorList>
            <person name="Li R."/>
            <person name="Bekaert M."/>
        </authorList>
    </citation>
    <scope>NUCLEOTIDE SEQUENCE</scope>
    <source>
        <strain evidence="10">Farmed</strain>
    </source>
</reference>
<protein>
    <recommendedName>
        <fullName evidence="3">L-serine ammonia-lyase</fullName>
        <ecNumber evidence="3">4.3.1.17</ecNumber>
    </recommendedName>
    <alternativeName>
        <fullName evidence="6">L-serine deaminase</fullName>
    </alternativeName>
    <alternativeName>
        <fullName evidence="7">L-threonine dehydratase</fullName>
    </alternativeName>
</protein>
<name>A0A812EUM0_ACAPH</name>
<organism evidence="10 11">
    <name type="scientific">Acanthosepion pharaonis</name>
    <name type="common">Pharaoh cuttlefish</name>
    <name type="synonym">Sepia pharaonis</name>
    <dbReference type="NCBI Taxonomy" id="158019"/>
    <lineage>
        <taxon>Eukaryota</taxon>
        <taxon>Metazoa</taxon>
        <taxon>Spiralia</taxon>
        <taxon>Lophotrochozoa</taxon>
        <taxon>Mollusca</taxon>
        <taxon>Cephalopoda</taxon>
        <taxon>Coleoidea</taxon>
        <taxon>Decapodiformes</taxon>
        <taxon>Sepiida</taxon>
        <taxon>Sepiina</taxon>
        <taxon>Sepiidae</taxon>
        <taxon>Acanthosepion</taxon>
    </lineage>
</organism>
<dbReference type="GO" id="GO:0003941">
    <property type="term" value="F:L-serine ammonia-lyase activity"/>
    <property type="evidence" value="ECO:0007669"/>
    <property type="project" value="UniProtKB-EC"/>
</dbReference>
<dbReference type="InterPro" id="IPR050147">
    <property type="entry name" value="Ser/Thr_Dehydratase"/>
</dbReference>
<evidence type="ECO:0000259" key="9">
    <source>
        <dbReference type="Pfam" id="PF00291"/>
    </source>
</evidence>
<dbReference type="PANTHER" id="PTHR48078">
    <property type="entry name" value="THREONINE DEHYDRATASE, MITOCHONDRIAL-RELATED"/>
    <property type="match status" value="1"/>
</dbReference>
<dbReference type="GO" id="GO:0006567">
    <property type="term" value="P:L-threonine catabolic process"/>
    <property type="evidence" value="ECO:0007669"/>
    <property type="project" value="TreeGrafter"/>
</dbReference>
<comment type="catalytic activity">
    <reaction evidence="8">
        <text>L-serine = pyruvate + NH4(+)</text>
        <dbReference type="Rhea" id="RHEA:19169"/>
        <dbReference type="ChEBI" id="CHEBI:15361"/>
        <dbReference type="ChEBI" id="CHEBI:28938"/>
        <dbReference type="ChEBI" id="CHEBI:33384"/>
        <dbReference type="EC" id="4.3.1.17"/>
    </reaction>
</comment>
<dbReference type="InterPro" id="IPR001926">
    <property type="entry name" value="TrpB-like_PALP"/>
</dbReference>
<dbReference type="OrthoDB" id="7773036at2759"/>
<evidence type="ECO:0000313" key="10">
    <source>
        <dbReference type="EMBL" id="CAE1327919.1"/>
    </source>
</evidence>
<evidence type="ECO:0000256" key="2">
    <source>
        <dbReference type="ARBA" id="ARBA00010869"/>
    </source>
</evidence>
<dbReference type="GO" id="GO:0009097">
    <property type="term" value="P:isoleucine biosynthetic process"/>
    <property type="evidence" value="ECO:0007669"/>
    <property type="project" value="TreeGrafter"/>
</dbReference>
<dbReference type="SUPFAM" id="SSF53686">
    <property type="entry name" value="Tryptophan synthase beta subunit-like PLP-dependent enzymes"/>
    <property type="match status" value="1"/>
</dbReference>
<evidence type="ECO:0000256" key="1">
    <source>
        <dbReference type="ARBA" id="ARBA00001933"/>
    </source>
</evidence>
<dbReference type="AlphaFoldDB" id="A0A812EUM0"/>
<dbReference type="GO" id="GO:0006565">
    <property type="term" value="P:L-serine catabolic process"/>
    <property type="evidence" value="ECO:0007669"/>
    <property type="project" value="TreeGrafter"/>
</dbReference>
<dbReference type="Pfam" id="PF00291">
    <property type="entry name" value="PALP"/>
    <property type="match status" value="1"/>
</dbReference>
<proteinExistence type="inferred from homology"/>
<comment type="similarity">
    <text evidence="2">Belongs to the serine/threonine dehydratase family.</text>
</comment>
<keyword evidence="4" id="KW-0663">Pyridoxal phosphate</keyword>
<evidence type="ECO:0000256" key="6">
    <source>
        <dbReference type="ARBA" id="ARBA00041766"/>
    </source>
</evidence>
<evidence type="ECO:0000256" key="4">
    <source>
        <dbReference type="ARBA" id="ARBA00022898"/>
    </source>
</evidence>
<dbReference type="GO" id="GO:0004794">
    <property type="term" value="F:threonine deaminase activity"/>
    <property type="evidence" value="ECO:0007669"/>
    <property type="project" value="TreeGrafter"/>
</dbReference>
<evidence type="ECO:0000256" key="5">
    <source>
        <dbReference type="ARBA" id="ARBA00023239"/>
    </source>
</evidence>
<evidence type="ECO:0000256" key="7">
    <source>
        <dbReference type="ARBA" id="ARBA00042605"/>
    </source>
</evidence>
<dbReference type="EMBL" id="CAHIKZ030005515">
    <property type="protein sequence ID" value="CAE1327919.1"/>
    <property type="molecule type" value="Genomic_DNA"/>
</dbReference>
<dbReference type="InterPro" id="IPR036052">
    <property type="entry name" value="TrpB-like_PALP_sf"/>
</dbReference>
<gene>
    <name evidence="10" type="ORF">SPHA_77354</name>
</gene>